<name>W2HZB4_PHYNI</name>
<sequence length="166" mass="18304">MHAMTNKVTTKVDAKVSSLPMQFEMIRGGNKDKTFLECAHATIVPFGFNETCHALSVALLSNRVGDVYTDGIEDPENARAFKHHFDFSQELGDSATLVLHAVRTRVIFVTRSLTEGEGDFKGLYTDETAWVVLRRATEATDGSDMVLEDYTRLVPVGFKAISETGA</sequence>
<protein>
    <submittedName>
        <fullName evidence="1">Uncharacterized protein</fullName>
    </submittedName>
</protein>
<organism evidence="1">
    <name type="scientific">Phytophthora nicotianae</name>
    <name type="common">Potato buckeye rot agent</name>
    <name type="synonym">Phytophthora parasitica</name>
    <dbReference type="NCBI Taxonomy" id="4792"/>
    <lineage>
        <taxon>Eukaryota</taxon>
        <taxon>Sar</taxon>
        <taxon>Stramenopiles</taxon>
        <taxon>Oomycota</taxon>
        <taxon>Peronosporomycetes</taxon>
        <taxon>Peronosporales</taxon>
        <taxon>Peronosporaceae</taxon>
        <taxon>Phytophthora</taxon>
    </lineage>
</organism>
<gene>
    <name evidence="1" type="ORF">L916_19178</name>
</gene>
<proteinExistence type="predicted"/>
<accession>W2HZB4</accession>
<dbReference type="AlphaFoldDB" id="W2HZB4"/>
<dbReference type="EMBL" id="KI675996">
    <property type="protein sequence ID" value="ETL27255.1"/>
    <property type="molecule type" value="Genomic_DNA"/>
</dbReference>
<evidence type="ECO:0000313" key="1">
    <source>
        <dbReference type="EMBL" id="ETL27255.1"/>
    </source>
</evidence>
<dbReference type="Proteomes" id="UP000053864">
    <property type="component" value="Unassembled WGS sequence"/>
</dbReference>
<dbReference type="VEuPathDB" id="FungiDB:PPTG_17674"/>
<reference evidence="1" key="1">
    <citation type="submission" date="2013-11" db="EMBL/GenBank/DDBJ databases">
        <title>The Genome Sequence of Phytophthora parasitica CJ05E6.</title>
        <authorList>
            <consortium name="The Broad Institute Genomics Platform"/>
            <person name="Russ C."/>
            <person name="Tyler B."/>
            <person name="Panabieres F."/>
            <person name="Shan W."/>
            <person name="Tripathy S."/>
            <person name="Grunwald N."/>
            <person name="Machado M."/>
            <person name="Johnson C.S."/>
            <person name="Arredondo F."/>
            <person name="Hong C."/>
            <person name="Coffey M."/>
            <person name="Young S.K."/>
            <person name="Zeng Q."/>
            <person name="Gargeya S."/>
            <person name="Fitzgerald M."/>
            <person name="Abouelleil A."/>
            <person name="Alvarado L."/>
            <person name="Chapman S.B."/>
            <person name="Gainer-Dewar J."/>
            <person name="Goldberg J."/>
            <person name="Griggs A."/>
            <person name="Gujja S."/>
            <person name="Hansen M."/>
            <person name="Howarth C."/>
            <person name="Imamovic A."/>
            <person name="Ireland A."/>
            <person name="Larimer J."/>
            <person name="McCowan C."/>
            <person name="Murphy C."/>
            <person name="Pearson M."/>
            <person name="Poon T.W."/>
            <person name="Priest M."/>
            <person name="Roberts A."/>
            <person name="Saif S."/>
            <person name="Shea T."/>
            <person name="Sykes S."/>
            <person name="Wortman J."/>
            <person name="Nusbaum C."/>
            <person name="Birren B."/>
        </authorList>
    </citation>
    <scope>NUCLEOTIDE SEQUENCE [LARGE SCALE GENOMIC DNA]</scope>
    <source>
        <strain evidence="1">CJ05E6</strain>
    </source>
</reference>